<organism evidence="2 3">
    <name type="scientific">Shigella dysenteriae 1617</name>
    <dbReference type="NCBI Taxonomy" id="754093"/>
    <lineage>
        <taxon>Bacteria</taxon>
        <taxon>Pseudomonadati</taxon>
        <taxon>Pseudomonadota</taxon>
        <taxon>Gammaproteobacteria</taxon>
        <taxon>Enterobacterales</taxon>
        <taxon>Enterobacteriaceae</taxon>
        <taxon>Shigella</taxon>
    </lineage>
</organism>
<reference evidence="2 3" key="1">
    <citation type="submission" date="2013-09" db="EMBL/GenBank/DDBJ databases">
        <title>Comparative genomics of Sd1617 to representative strains in evaluating its pathogenesis.</title>
        <authorList>
            <person name="Aksomboon Vongsawan A."/>
            <person name="Kapatral V."/>
            <person name="Vaisvil B."/>
            <person name="Serichantalergs O."/>
            <person name="Hale T.L."/>
            <person name="Mason C.J."/>
        </authorList>
    </citation>
    <scope>NUCLEOTIDE SEQUENCE [LARGE SCALE GENOMIC DNA]</scope>
    <source>
        <strain evidence="2 3">1617</strain>
    </source>
</reference>
<dbReference type="KEGG" id="sdz:Asd1617_00959"/>
<gene>
    <name evidence="2" type="ORF">Asd1617_00959</name>
</gene>
<dbReference type="SMART" id="SM00530">
    <property type="entry name" value="HTH_XRE"/>
    <property type="match status" value="1"/>
</dbReference>
<evidence type="ECO:0000313" key="2">
    <source>
        <dbReference type="EMBL" id="AHA63786.1"/>
    </source>
</evidence>
<dbReference type="InterPro" id="IPR001387">
    <property type="entry name" value="Cro/C1-type_HTH"/>
</dbReference>
<dbReference type="Proteomes" id="UP000031647">
    <property type="component" value="Chromosome"/>
</dbReference>
<dbReference type="HOGENOM" id="CLU_097144_0_0_6"/>
<sequence length="190" mass="21332">MYQLDKRKKMDKLKGKSLSLPEVTKESIPERLRELIGKRSVRAAAKDWGLSFSTLNNYLTRGTEPSLSVVRQIAAIEGVTIEWICGSHYDSHENQSISTNTHNENTKLIMNIINALDAKDIERLSKTLALNGAKYLTQILEPENQGLLRLEGRKRVAALLLDDLPDECIREILEEIESSKLSSSVKSRAG</sequence>
<name>A0A0A6ZQC1_SHIDY</name>
<dbReference type="Gene3D" id="1.10.260.40">
    <property type="entry name" value="lambda repressor-like DNA-binding domains"/>
    <property type="match status" value="1"/>
</dbReference>
<dbReference type="CDD" id="cd00093">
    <property type="entry name" value="HTH_XRE"/>
    <property type="match status" value="1"/>
</dbReference>
<dbReference type="InterPro" id="IPR010982">
    <property type="entry name" value="Lambda_DNA-bd_dom_sf"/>
</dbReference>
<dbReference type="GO" id="GO:0003677">
    <property type="term" value="F:DNA binding"/>
    <property type="evidence" value="ECO:0007669"/>
    <property type="project" value="InterPro"/>
</dbReference>
<dbReference type="AlphaFoldDB" id="A0A0A6ZQC1"/>
<dbReference type="SUPFAM" id="SSF47413">
    <property type="entry name" value="lambda repressor-like DNA-binding domains"/>
    <property type="match status" value="1"/>
</dbReference>
<dbReference type="PROSITE" id="PS50943">
    <property type="entry name" value="HTH_CROC1"/>
    <property type="match status" value="1"/>
</dbReference>
<dbReference type="EMBL" id="CP006736">
    <property type="protein sequence ID" value="AHA63786.1"/>
    <property type="molecule type" value="Genomic_DNA"/>
</dbReference>
<proteinExistence type="predicted"/>
<dbReference type="PATRIC" id="fig|754093.4.peg.947"/>
<feature type="domain" description="HTH cro/C1-type" evidence="1">
    <location>
        <begin position="49"/>
        <end position="84"/>
    </location>
</feature>
<evidence type="ECO:0000259" key="1">
    <source>
        <dbReference type="PROSITE" id="PS50943"/>
    </source>
</evidence>
<accession>A0A0A6ZQC1</accession>
<protein>
    <recommendedName>
        <fullName evidence="1">HTH cro/C1-type domain-containing protein</fullName>
    </recommendedName>
</protein>
<evidence type="ECO:0000313" key="3">
    <source>
        <dbReference type="Proteomes" id="UP000031647"/>
    </source>
</evidence>